<proteinExistence type="predicted"/>
<dbReference type="InterPro" id="IPR049366">
    <property type="entry name" value="RGL11_C"/>
</dbReference>
<dbReference type="Pfam" id="PF18370">
    <property type="entry name" value="RGI_lyase"/>
    <property type="match status" value="1"/>
</dbReference>
<dbReference type="InterPro" id="IPR036514">
    <property type="entry name" value="SGNH_hydro_sf"/>
</dbReference>
<dbReference type="InterPro" id="IPR026341">
    <property type="entry name" value="T9SS_type_B"/>
</dbReference>
<gene>
    <name evidence="5" type="ORF">FAZ15_04575</name>
</gene>
<dbReference type="Pfam" id="PF21348">
    <property type="entry name" value="RGL11_C"/>
    <property type="match status" value="1"/>
</dbReference>
<dbReference type="SUPFAM" id="SSF52266">
    <property type="entry name" value="SGNH hydrolase"/>
    <property type="match status" value="1"/>
</dbReference>
<dbReference type="PANTHER" id="PTHR43118:SF1">
    <property type="entry name" value="RHAMNOGALACTURONAN LYASE (EUROFUNG)"/>
    <property type="match status" value="1"/>
</dbReference>
<evidence type="ECO:0000259" key="3">
    <source>
        <dbReference type="Pfam" id="PF18370"/>
    </source>
</evidence>
<organism evidence="5 6">
    <name type="scientific">Sphingobacterium olei</name>
    <dbReference type="NCBI Taxonomy" id="2571155"/>
    <lineage>
        <taxon>Bacteria</taxon>
        <taxon>Pseudomonadati</taxon>
        <taxon>Bacteroidota</taxon>
        <taxon>Sphingobacteriia</taxon>
        <taxon>Sphingobacteriales</taxon>
        <taxon>Sphingobacteriaceae</taxon>
        <taxon>Sphingobacterium</taxon>
    </lineage>
</organism>
<dbReference type="InterPro" id="IPR041624">
    <property type="entry name" value="RGI_lyase"/>
</dbReference>
<dbReference type="RefSeq" id="WP_136900154.1">
    <property type="nucleotide sequence ID" value="NZ_SUME01000002.1"/>
</dbReference>
<protein>
    <submittedName>
        <fullName evidence="5">T9SS type B sorting domain-containing protein</fullName>
    </submittedName>
</protein>
<name>A0A4U0P394_9SPHI</name>
<dbReference type="SUPFAM" id="SSF69318">
    <property type="entry name" value="Integrin alpha N-terminal domain"/>
    <property type="match status" value="1"/>
</dbReference>
<keyword evidence="1" id="KW-0812">Transmembrane</keyword>
<feature type="transmembrane region" description="Helical" evidence="1">
    <location>
        <begin position="5"/>
        <end position="24"/>
    </location>
</feature>
<dbReference type="Pfam" id="PF13585">
    <property type="entry name" value="CHU_C"/>
    <property type="match status" value="1"/>
</dbReference>
<dbReference type="Gene3D" id="3.40.50.1110">
    <property type="entry name" value="SGNH hydrolase"/>
    <property type="match status" value="1"/>
</dbReference>
<dbReference type="PANTHER" id="PTHR43118">
    <property type="entry name" value="RHAMNOGALACTURONAN LYASE (EUROFUNG)"/>
    <property type="match status" value="1"/>
</dbReference>
<dbReference type="EMBL" id="SUME01000002">
    <property type="protein sequence ID" value="TJZ61797.1"/>
    <property type="molecule type" value="Genomic_DNA"/>
</dbReference>
<feature type="domain" description="SGNH hydrolase-type esterase" evidence="2">
    <location>
        <begin position="31"/>
        <end position="235"/>
    </location>
</feature>
<feature type="domain" description="Rhamnogalacturonan I lyase beta-sheet" evidence="3">
    <location>
        <begin position="1082"/>
        <end position="1165"/>
    </location>
</feature>
<accession>A0A4U0P394</accession>
<sequence length="1930" mass="211277">MKRHYLILGVIMMTAAISVGFSLLQKTRLVLIGDSTVRNGSNPTPESYEWGWGTSLETSYQNENLEVLNHAMGGTSSRTFYRDLFPAVLEELQAGDVLVIQFGHNDGGAVTGEGKASLSGIGDNIQNVTNSQGQVETVHSYGWYLRQMVQQAKAKGATPVIASLVPRNRWDEDGIFVSRSLETHGLWARQVADAEGVAFLDLNNLVADLYDQLGRVEVTETLFATDDELHTVKAGADATAEIVYNGLIELNVISIDDSAPENIWEIMGNDNQISDVATAYGSAVGRVEGGVEVPYAVFTSSADGLVVKKRNASGQWEQVGTALTDYKFTNSGNRQAIAQSYLWLGKDNVLYCSYVDGSDGHRLKIVYYKEAAESWEPLGDNAANLQVSTGGISPWGTNNIRDQVNHYVAFDKNNVLYIAYGETPTNTRKGAAHVKRFVGGAWELVGGGAIPIEGAPSYGAAGYSVAFDSQNRPFVSYAWSANNPDEVGAVQVRYFDAGSWKTLGDVTSSGQGSSARYTQMGISNDMVFVYFMNTGSGSRPFLVYSPIADPSWTNLRIADHANSVNEQLVVDAAGNMTISHMESWGNIYVYHLTKSKIAEITPSSPLTLASFITLEKSAETALVDAGARLSMSVSASGDPYILYTKNERPFVQRYLFPKIDFIPNTWEIMGSDNQISDVASAYGSAVGRVEGGVEVPYAVFTSSADGLVVKKRNASGQWEQVGAALTDYKFTNSGNRQAIAQSYLWLGKDNVLYCSYVDGSDGHRLKIVYYKEAAESWEPLGDNAANLQVSTGGISPWGTNNIRDQVNHYVAFDKNNVLYIAYGETPTNTRKGAAHVKRFVGGAWELVGGGAIPIEGAPSYGAAGYSVAFDSQNRPFVSYAWSANNPDEVGAVQVRYFDAGSWKTLGDVTSSGQGSSARYTQMGISNDMVFVYFMNTGSGSRPFLVYSPIADPSWTNLRMADHANSVNEQLVVDAAGNMTISHMESWGNIYVYHLTKSKIAAISPTIPLTAASFLKLEQSAETPVVDAGARLSMSVSASGKPYIIYTKNERPFVQRYHLVVDETEEPEPEPEPDEVVTTPRWLETLDRGLVAVRPAANRVFLSWRLLGNETMDLGFNLYRDNLKLNAEPIVGSTNYQDVTEENGKYTVVPVVNDEEGEPSKTVEVWSKGYLSIPMDMPPTGVTPDGQFYTHTANDLSVGDLDGDGEYEIVVKWEPTLTGDMGGGQRGLVYLDAYKMDGTKLWRINLGKNIRAGAHYTQFLVFDFDGDGKSELAVRTSDGTVDGTGAIIGDADADHRTNAGYILSGPEFVTVFNGLTGKAMASVDYIPERGRVADWGDGYGNRVDRFTAAVAYLDGERPSMVFGRGYYTRMVRAAFDWRDGKLTHRWTFDSNVRGNESFAGQGNHQMSVADVDNDGKDEIINGASVINDNGKKLYTTTRGHGDALHVSQMDPSKDKQLIWMPHESPSSYKDLGVTLVDGTTGETIFGIPTTGDIGRAMAADIDPRYPGFELWSSRGVLYNVNGTQVSAARPGSMNFGIWWDGDLLRELLDGVNIYKWDWLTNTQKNLVNFAPYNAASNNSSKATPNLSADILGDWREEVIFRTADSKELMIFTTAIPTEHKLYTLMHDSQYRTAIAWQNSAYNQPPYPSFYLGEGMVTQEEPNIALVALEKEDQEIDFQNLDPVTFDAAHISPGAEATSGLRISYTTDNDQVVQVENQQLKLVGVGTVNITAKQGGNISWNAADPVTKTLVVNKGQQVIEFEDLPTLTVRDQPYQPTVSSTSGLPVTLESEDLFYAIVSNNQITVNEGGRVGIVAYQPGDQLWEPAVSVRKELEILALPTMDVAKAITPNGDGANDILLIKEIERYPENKVSIFNRQGQLLFSITDYNNSDRAFEGRTSSGQLLEDGTYFFKLEWIQDGKSLDQSGWFYLKK</sequence>
<dbReference type="OrthoDB" id="9802318at2"/>
<feature type="domain" description="Rhamnogalacturonan lyase family 11 C-terminal" evidence="4">
    <location>
        <begin position="1169"/>
        <end position="1660"/>
    </location>
</feature>
<dbReference type="Proteomes" id="UP000306808">
    <property type="component" value="Unassembled WGS sequence"/>
</dbReference>
<dbReference type="CDD" id="cd01821">
    <property type="entry name" value="Rhamnogalacturan_acetylesterase_like"/>
    <property type="match status" value="1"/>
</dbReference>
<dbReference type="Pfam" id="PF13472">
    <property type="entry name" value="Lipase_GDSL_2"/>
    <property type="match status" value="1"/>
</dbReference>
<evidence type="ECO:0000313" key="6">
    <source>
        <dbReference type="Proteomes" id="UP000306808"/>
    </source>
</evidence>
<dbReference type="InterPro" id="IPR013830">
    <property type="entry name" value="SGNH_hydro"/>
</dbReference>
<dbReference type="InterPro" id="IPR034641">
    <property type="entry name" value="RGL11"/>
</dbReference>
<comment type="caution">
    <text evidence="5">The sequence shown here is derived from an EMBL/GenBank/DDBJ whole genome shotgun (WGS) entry which is preliminary data.</text>
</comment>
<dbReference type="NCBIfam" id="TIGR04131">
    <property type="entry name" value="Bac_Flav_CTERM"/>
    <property type="match status" value="1"/>
</dbReference>
<evidence type="ECO:0000313" key="5">
    <source>
        <dbReference type="EMBL" id="TJZ61797.1"/>
    </source>
</evidence>
<evidence type="ECO:0000259" key="4">
    <source>
        <dbReference type="Pfam" id="PF21348"/>
    </source>
</evidence>
<dbReference type="CDD" id="cd10318">
    <property type="entry name" value="RGL11"/>
    <property type="match status" value="1"/>
</dbReference>
<dbReference type="GO" id="GO:0016788">
    <property type="term" value="F:hydrolase activity, acting on ester bonds"/>
    <property type="evidence" value="ECO:0007669"/>
    <property type="project" value="UniProtKB-ARBA"/>
</dbReference>
<dbReference type="Gene3D" id="2.60.40.10">
    <property type="entry name" value="Immunoglobulins"/>
    <property type="match status" value="1"/>
</dbReference>
<dbReference type="InterPro" id="IPR013783">
    <property type="entry name" value="Ig-like_fold"/>
</dbReference>
<evidence type="ECO:0000259" key="2">
    <source>
        <dbReference type="Pfam" id="PF13472"/>
    </source>
</evidence>
<keyword evidence="6" id="KW-1185">Reference proteome</keyword>
<dbReference type="InterPro" id="IPR037459">
    <property type="entry name" value="RhgT-like"/>
</dbReference>
<evidence type="ECO:0000256" key="1">
    <source>
        <dbReference type="SAM" id="Phobius"/>
    </source>
</evidence>
<dbReference type="InterPro" id="IPR028994">
    <property type="entry name" value="Integrin_alpha_N"/>
</dbReference>
<keyword evidence="1" id="KW-0472">Membrane</keyword>
<reference evidence="5 6" key="1">
    <citation type="submission" date="2019-04" db="EMBL/GenBank/DDBJ databases">
        <title>Sphingobacterium olei sp. nov., isolated from oil-contaminated soil.</title>
        <authorList>
            <person name="Liu B."/>
        </authorList>
    </citation>
    <scope>NUCLEOTIDE SEQUENCE [LARGE SCALE GENOMIC DNA]</scope>
    <source>
        <strain evidence="5 6">HAL-9</strain>
    </source>
</reference>
<keyword evidence="1" id="KW-1133">Transmembrane helix</keyword>